<feature type="non-terminal residue" evidence="2">
    <location>
        <position position="118"/>
    </location>
</feature>
<evidence type="ECO:0000313" key="2">
    <source>
        <dbReference type="EMBL" id="SVC76808.1"/>
    </source>
</evidence>
<accession>A0A382PVZ9</accession>
<evidence type="ECO:0000256" key="1">
    <source>
        <dbReference type="SAM" id="Phobius"/>
    </source>
</evidence>
<keyword evidence="1" id="KW-0472">Membrane</keyword>
<gene>
    <name evidence="2" type="ORF">METZ01_LOCUS329662</name>
</gene>
<sequence length="118" mass="13213">MSYASRSRRRQGVSPAIWPGFVDVLSTLLLVIIFLLVVYMLAQYFLQRSVSEKSEALSELDHQVAELADLLSLERQSNSDLRSNISQLSAELQSSLAERDALSLALTQSEDESNILRL</sequence>
<keyword evidence="1" id="KW-0812">Transmembrane</keyword>
<reference evidence="2" key="1">
    <citation type="submission" date="2018-05" db="EMBL/GenBank/DDBJ databases">
        <authorList>
            <person name="Lanie J.A."/>
            <person name="Ng W.-L."/>
            <person name="Kazmierczak K.M."/>
            <person name="Andrzejewski T.M."/>
            <person name="Davidsen T.M."/>
            <person name="Wayne K.J."/>
            <person name="Tettelin H."/>
            <person name="Glass J.I."/>
            <person name="Rusch D."/>
            <person name="Podicherti R."/>
            <person name="Tsui H.-C.T."/>
            <person name="Winkler M.E."/>
        </authorList>
    </citation>
    <scope>NUCLEOTIDE SEQUENCE</scope>
</reference>
<organism evidence="2">
    <name type="scientific">marine metagenome</name>
    <dbReference type="NCBI Taxonomy" id="408172"/>
    <lineage>
        <taxon>unclassified sequences</taxon>
        <taxon>metagenomes</taxon>
        <taxon>ecological metagenomes</taxon>
    </lineage>
</organism>
<protein>
    <submittedName>
        <fullName evidence="2">Uncharacterized protein</fullName>
    </submittedName>
</protein>
<proteinExistence type="predicted"/>
<feature type="transmembrane region" description="Helical" evidence="1">
    <location>
        <begin position="21"/>
        <end position="46"/>
    </location>
</feature>
<keyword evidence="1" id="KW-1133">Transmembrane helix</keyword>
<dbReference type="EMBL" id="UINC01109768">
    <property type="protein sequence ID" value="SVC76808.1"/>
    <property type="molecule type" value="Genomic_DNA"/>
</dbReference>
<name>A0A382PVZ9_9ZZZZ</name>
<dbReference type="AlphaFoldDB" id="A0A382PVZ9"/>